<organism evidence="1 2">
    <name type="scientific">Paraburkholderia domus</name>
    <dbReference type="NCBI Taxonomy" id="2793075"/>
    <lineage>
        <taxon>Bacteria</taxon>
        <taxon>Pseudomonadati</taxon>
        <taxon>Pseudomonadota</taxon>
        <taxon>Betaproteobacteria</taxon>
        <taxon>Burkholderiales</taxon>
        <taxon>Burkholderiaceae</taxon>
        <taxon>Paraburkholderia</taxon>
    </lineage>
</organism>
<reference evidence="1" key="1">
    <citation type="submission" date="2021-02" db="EMBL/GenBank/DDBJ databases">
        <authorList>
            <person name="Vanwijnsberghe S."/>
        </authorList>
    </citation>
    <scope>NUCLEOTIDE SEQUENCE</scope>
    <source>
        <strain evidence="1">R-70211</strain>
    </source>
</reference>
<evidence type="ECO:0000313" key="2">
    <source>
        <dbReference type="Proteomes" id="UP000675121"/>
    </source>
</evidence>
<proteinExistence type="predicted"/>
<gene>
    <name evidence="1" type="ORF">R70211_00152</name>
</gene>
<dbReference type="EMBL" id="CAJNAS010000001">
    <property type="protein sequence ID" value="CAE6855703.1"/>
    <property type="molecule type" value="Genomic_DNA"/>
</dbReference>
<sequence>MLDQAHISRMLEALEIPIAGAIIEPSAAGENFFVFVAVTRDSENRQVPSNRKLHEARQALSVLGATVEFLLTDAQTQDIEAGLRATLLHSFGEDVRNIFLSTENNVAHAWVDPKRSLDSATIAAMQEKARIFLKEFDIPLGSLNTTTGETLPSGLACLRVMRQLAPVTASALKDELVRRGFTVPSADWLARRLDALRRGGKIVRLEAGQYALSLRALQELGTIKGRSSPDIARLLALARTRR</sequence>
<comment type="caution">
    <text evidence="1">The sequence shown here is derived from an EMBL/GenBank/DDBJ whole genome shotgun (WGS) entry which is preliminary data.</text>
</comment>
<dbReference type="AlphaFoldDB" id="A0A9N8MJ48"/>
<name>A0A9N8MJ48_9BURK</name>
<evidence type="ECO:0000313" key="1">
    <source>
        <dbReference type="EMBL" id="CAE6855703.1"/>
    </source>
</evidence>
<accession>A0A9N8MJ48</accession>
<dbReference type="Proteomes" id="UP000675121">
    <property type="component" value="Unassembled WGS sequence"/>
</dbReference>
<protein>
    <submittedName>
        <fullName evidence="1">Uncharacterized protein</fullName>
    </submittedName>
</protein>
<keyword evidence="2" id="KW-1185">Reference proteome</keyword>
<dbReference type="RefSeq" id="WP_201138717.1">
    <property type="nucleotide sequence ID" value="NZ_CAJNAS010000001.1"/>
</dbReference>